<accession>A0ACC2TTX9</accession>
<dbReference type="Proteomes" id="UP001165960">
    <property type="component" value="Unassembled WGS sequence"/>
</dbReference>
<name>A0ACC2TTX9_9FUNG</name>
<evidence type="ECO:0000313" key="2">
    <source>
        <dbReference type="Proteomes" id="UP001165960"/>
    </source>
</evidence>
<gene>
    <name evidence="1" type="ORF">DSO57_1011073</name>
</gene>
<sequence length="83" mass="9435">MSKALRQYLHIQDWCPHTSAPRRHHPGKRLSEVEMGLSHSTMDTHTKVPSVPPNFPIEELEDNAEPPTGAKHSPYRAKLFVPD</sequence>
<evidence type="ECO:0000313" key="1">
    <source>
        <dbReference type="EMBL" id="KAJ9078029.1"/>
    </source>
</evidence>
<dbReference type="EMBL" id="QTSX02002167">
    <property type="protein sequence ID" value="KAJ9078029.1"/>
    <property type="molecule type" value="Genomic_DNA"/>
</dbReference>
<reference evidence="1" key="1">
    <citation type="submission" date="2022-04" db="EMBL/GenBank/DDBJ databases">
        <title>Genome of the entomopathogenic fungus Entomophthora muscae.</title>
        <authorList>
            <person name="Elya C."/>
            <person name="Lovett B.R."/>
            <person name="Lee E."/>
            <person name="Macias A.M."/>
            <person name="Hajek A.E."/>
            <person name="De Bivort B.L."/>
            <person name="Kasson M.T."/>
            <person name="De Fine Licht H.H."/>
            <person name="Stajich J.E."/>
        </authorList>
    </citation>
    <scope>NUCLEOTIDE SEQUENCE</scope>
    <source>
        <strain evidence="1">Berkeley</strain>
    </source>
</reference>
<comment type="caution">
    <text evidence="1">The sequence shown here is derived from an EMBL/GenBank/DDBJ whole genome shotgun (WGS) entry which is preliminary data.</text>
</comment>
<proteinExistence type="predicted"/>
<organism evidence="1 2">
    <name type="scientific">Entomophthora muscae</name>
    <dbReference type="NCBI Taxonomy" id="34485"/>
    <lineage>
        <taxon>Eukaryota</taxon>
        <taxon>Fungi</taxon>
        <taxon>Fungi incertae sedis</taxon>
        <taxon>Zoopagomycota</taxon>
        <taxon>Entomophthoromycotina</taxon>
        <taxon>Entomophthoromycetes</taxon>
        <taxon>Entomophthorales</taxon>
        <taxon>Entomophthoraceae</taxon>
        <taxon>Entomophthora</taxon>
    </lineage>
</organism>
<keyword evidence="2" id="KW-1185">Reference proteome</keyword>
<protein>
    <submittedName>
        <fullName evidence="1">Uncharacterized protein</fullName>
    </submittedName>
</protein>